<name>A0A2I0V9M8_9ASPA</name>
<evidence type="ECO:0000313" key="1">
    <source>
        <dbReference type="EMBL" id="PKU60115.1"/>
    </source>
</evidence>
<dbReference type="AlphaFoldDB" id="A0A2I0V9M8"/>
<protein>
    <submittedName>
        <fullName evidence="1">Uncharacterized protein</fullName>
    </submittedName>
</protein>
<reference evidence="1 2" key="1">
    <citation type="journal article" date="2016" name="Sci. Rep.">
        <title>The Dendrobium catenatum Lindl. genome sequence provides insights into polysaccharide synthase, floral development and adaptive evolution.</title>
        <authorList>
            <person name="Zhang G.Q."/>
            <person name="Xu Q."/>
            <person name="Bian C."/>
            <person name="Tsai W.C."/>
            <person name="Yeh C.M."/>
            <person name="Liu K.W."/>
            <person name="Yoshida K."/>
            <person name="Zhang L.S."/>
            <person name="Chang S.B."/>
            <person name="Chen F."/>
            <person name="Shi Y."/>
            <person name="Su Y.Y."/>
            <person name="Zhang Y.Q."/>
            <person name="Chen L.J."/>
            <person name="Yin Y."/>
            <person name="Lin M."/>
            <person name="Huang H."/>
            <person name="Deng H."/>
            <person name="Wang Z.W."/>
            <person name="Zhu S.L."/>
            <person name="Zhao X."/>
            <person name="Deng C."/>
            <person name="Niu S.C."/>
            <person name="Huang J."/>
            <person name="Wang M."/>
            <person name="Liu G.H."/>
            <person name="Yang H.J."/>
            <person name="Xiao X.J."/>
            <person name="Hsiao Y.Y."/>
            <person name="Wu W.L."/>
            <person name="Chen Y.Y."/>
            <person name="Mitsuda N."/>
            <person name="Ohme-Takagi M."/>
            <person name="Luo Y.B."/>
            <person name="Van de Peer Y."/>
            <person name="Liu Z.J."/>
        </authorList>
    </citation>
    <scope>NUCLEOTIDE SEQUENCE [LARGE SCALE GENOMIC DNA]</scope>
    <source>
        <tissue evidence="1">The whole plant</tissue>
    </source>
</reference>
<evidence type="ECO:0000313" key="2">
    <source>
        <dbReference type="Proteomes" id="UP000233837"/>
    </source>
</evidence>
<organism evidence="1 2">
    <name type="scientific">Dendrobium catenatum</name>
    <dbReference type="NCBI Taxonomy" id="906689"/>
    <lineage>
        <taxon>Eukaryota</taxon>
        <taxon>Viridiplantae</taxon>
        <taxon>Streptophyta</taxon>
        <taxon>Embryophyta</taxon>
        <taxon>Tracheophyta</taxon>
        <taxon>Spermatophyta</taxon>
        <taxon>Magnoliopsida</taxon>
        <taxon>Liliopsida</taxon>
        <taxon>Asparagales</taxon>
        <taxon>Orchidaceae</taxon>
        <taxon>Epidendroideae</taxon>
        <taxon>Malaxideae</taxon>
        <taxon>Dendrobiinae</taxon>
        <taxon>Dendrobium</taxon>
    </lineage>
</organism>
<proteinExistence type="predicted"/>
<keyword evidence="2" id="KW-1185">Reference proteome</keyword>
<dbReference type="Proteomes" id="UP000233837">
    <property type="component" value="Unassembled WGS sequence"/>
</dbReference>
<reference evidence="1 2" key="2">
    <citation type="journal article" date="2017" name="Nature">
        <title>The Apostasia genome and the evolution of orchids.</title>
        <authorList>
            <person name="Zhang G.Q."/>
            <person name="Liu K.W."/>
            <person name="Li Z."/>
            <person name="Lohaus R."/>
            <person name="Hsiao Y.Y."/>
            <person name="Niu S.C."/>
            <person name="Wang J.Y."/>
            <person name="Lin Y.C."/>
            <person name="Xu Q."/>
            <person name="Chen L.J."/>
            <person name="Yoshida K."/>
            <person name="Fujiwara S."/>
            <person name="Wang Z.W."/>
            <person name="Zhang Y.Q."/>
            <person name="Mitsuda N."/>
            <person name="Wang M."/>
            <person name="Liu G.H."/>
            <person name="Pecoraro L."/>
            <person name="Huang H.X."/>
            <person name="Xiao X.J."/>
            <person name="Lin M."/>
            <person name="Wu X.Y."/>
            <person name="Wu W.L."/>
            <person name="Chen Y.Y."/>
            <person name="Chang S.B."/>
            <person name="Sakamoto S."/>
            <person name="Ohme-Takagi M."/>
            <person name="Yagi M."/>
            <person name="Zeng S.J."/>
            <person name="Shen C.Y."/>
            <person name="Yeh C.M."/>
            <person name="Luo Y.B."/>
            <person name="Tsai W.C."/>
            <person name="Van de Peer Y."/>
            <person name="Liu Z.J."/>
        </authorList>
    </citation>
    <scope>NUCLEOTIDE SEQUENCE [LARGE SCALE GENOMIC DNA]</scope>
    <source>
        <tissue evidence="1">The whole plant</tissue>
    </source>
</reference>
<dbReference type="EMBL" id="KZ504012">
    <property type="protein sequence ID" value="PKU60115.1"/>
    <property type="molecule type" value="Genomic_DNA"/>
</dbReference>
<sequence length="340" mass="37927">MRVSEMALVVKENVELGLNSNVSADGDVLEEGKMTGKLIFSMSDNMNLSYNPFADGSIIKFGKGFEELQLSDSGPEFTIIPPSEVANQKPILEFTLGCGSKIAPVTPKASVFTRIEQPSQDQKLMSIVVVDNSVPFSAPSKFEIGSSSNLSAIMTKTQRRNKNHCIKRRMEKLGMSKKNEIIPPTSPHLRGSKFRLLSTADGEKDARLIARSTPTTVRKSTTEPIKSKETHIQNLVKVIVQDCADGPPHTREEFLRKMRRLITDRIEEETLRKKLIETRVGGQSRARVHKRKFKPTAISALTDGYAREPRRSSRKTNSIVFTDASVKFKSTQHVPQKVNC</sequence>
<accession>A0A2I0V9M8</accession>
<gene>
    <name evidence="1" type="ORF">MA16_Dca025032</name>
</gene>